<feature type="domain" description="DUF4142" evidence="2">
    <location>
        <begin position="34"/>
        <end position="169"/>
    </location>
</feature>
<dbReference type="InterPro" id="IPR012347">
    <property type="entry name" value="Ferritin-like"/>
</dbReference>
<protein>
    <submittedName>
        <fullName evidence="3">DUF4142 domain-containing protein</fullName>
    </submittedName>
</protein>
<keyword evidence="4" id="KW-1185">Reference proteome</keyword>
<dbReference type="PANTHER" id="PTHR38593:SF1">
    <property type="entry name" value="BLR2558 PROTEIN"/>
    <property type="match status" value="1"/>
</dbReference>
<feature type="chain" id="PRO_5046796202" evidence="1">
    <location>
        <begin position="25"/>
        <end position="178"/>
    </location>
</feature>
<gene>
    <name evidence="3" type="ORF">GOB81_14175</name>
</gene>
<proteinExistence type="predicted"/>
<dbReference type="InterPro" id="IPR025419">
    <property type="entry name" value="DUF4142"/>
</dbReference>
<name>A0ABX0K516_9PROT</name>
<comment type="caution">
    <text evidence="3">The sequence shown here is derived from an EMBL/GenBank/DDBJ whole genome shotgun (WGS) entry which is preliminary data.</text>
</comment>
<keyword evidence="1" id="KW-0732">Signal</keyword>
<feature type="signal peptide" evidence="1">
    <location>
        <begin position="1"/>
        <end position="24"/>
    </location>
</feature>
<dbReference type="Gene3D" id="1.20.1260.10">
    <property type="match status" value="1"/>
</dbReference>
<dbReference type="PANTHER" id="PTHR38593">
    <property type="entry name" value="BLR2558 PROTEIN"/>
    <property type="match status" value="1"/>
</dbReference>
<dbReference type="Proteomes" id="UP000631653">
    <property type="component" value="Unassembled WGS sequence"/>
</dbReference>
<evidence type="ECO:0000313" key="4">
    <source>
        <dbReference type="Proteomes" id="UP000631653"/>
    </source>
</evidence>
<reference evidence="3 4" key="1">
    <citation type="journal article" date="2020" name="Int. J. Syst. Evol. Microbiol.">
        <title>Novel acetic acid bacteria from cider fermentations: Acetobacter conturbans sp. nov. and Acetobacter fallax sp. nov.</title>
        <authorList>
            <person name="Sombolestani A.S."/>
            <person name="Cleenwerck I."/>
            <person name="Cnockaert M."/>
            <person name="Borremans W."/>
            <person name="Wieme A.D."/>
            <person name="De Vuyst L."/>
            <person name="Vandamme P."/>
        </authorList>
    </citation>
    <scope>NUCLEOTIDE SEQUENCE [LARGE SCALE GENOMIC DNA]</scope>
    <source>
        <strain evidence="3 4">LMG 1627</strain>
    </source>
</reference>
<sequence>MEDRTMKYAAIAVATFAFAFPVHVAASQDSVSTSDRSFIAMVSQGGMFEVKAGQLGADQGSTQDIRDQGTTEAHDHALVGSKLKSIASGAGIDIPDTLNASFQKKFDDLKALSGTAFDAEYLRDMEAIHAKDGAAFAKEAKSGTDLKLMAFAAETHRIVERHIGELQALGVAMPASQR</sequence>
<dbReference type="Pfam" id="PF13628">
    <property type="entry name" value="DUF4142"/>
    <property type="match status" value="1"/>
</dbReference>
<accession>A0ABX0K516</accession>
<evidence type="ECO:0000256" key="1">
    <source>
        <dbReference type="SAM" id="SignalP"/>
    </source>
</evidence>
<dbReference type="EMBL" id="WOSY01000018">
    <property type="protein sequence ID" value="NHN89758.1"/>
    <property type="molecule type" value="Genomic_DNA"/>
</dbReference>
<organism evidence="3 4">
    <name type="scientific">Acetobacter conturbans</name>
    <dbReference type="NCBI Taxonomy" id="1737472"/>
    <lineage>
        <taxon>Bacteria</taxon>
        <taxon>Pseudomonadati</taxon>
        <taxon>Pseudomonadota</taxon>
        <taxon>Alphaproteobacteria</taxon>
        <taxon>Acetobacterales</taxon>
        <taxon>Acetobacteraceae</taxon>
        <taxon>Acetobacter</taxon>
    </lineage>
</organism>
<evidence type="ECO:0000313" key="3">
    <source>
        <dbReference type="EMBL" id="NHN89758.1"/>
    </source>
</evidence>
<evidence type="ECO:0000259" key="2">
    <source>
        <dbReference type="Pfam" id="PF13628"/>
    </source>
</evidence>